<gene>
    <name evidence="1" type="ORF">GWI72_05170</name>
</gene>
<dbReference type="GO" id="GO:0000976">
    <property type="term" value="F:transcription cis-regulatory region binding"/>
    <property type="evidence" value="ECO:0007669"/>
    <property type="project" value="TreeGrafter"/>
</dbReference>
<dbReference type="InterPro" id="IPR010982">
    <property type="entry name" value="Lambda_DNA-bd_dom_sf"/>
</dbReference>
<dbReference type="GO" id="GO:0003700">
    <property type="term" value="F:DNA-binding transcription factor activity"/>
    <property type="evidence" value="ECO:0007669"/>
    <property type="project" value="TreeGrafter"/>
</dbReference>
<reference evidence="2" key="1">
    <citation type="submission" date="2020-01" db="EMBL/GenBank/DDBJ databases">
        <authorList>
            <person name="Fang Y."/>
            <person name="Sun R."/>
            <person name="Nie L."/>
            <person name="He J."/>
            <person name="Hao L."/>
            <person name="Wang L."/>
            <person name="Su S."/>
            <person name="Lv E."/>
            <person name="Zhang Z."/>
            <person name="Xie R."/>
            <person name="Liu H."/>
        </authorList>
    </citation>
    <scope>NUCLEOTIDE SEQUENCE [LARGE SCALE GENOMIC DNA]</scope>
    <source>
        <strain evidence="2">XCT-53</strain>
    </source>
</reference>
<comment type="caution">
    <text evidence="1">The sequence shown here is derived from an EMBL/GenBank/DDBJ whole genome shotgun (WGS) entry which is preliminary data.</text>
</comment>
<evidence type="ECO:0000313" key="1">
    <source>
        <dbReference type="EMBL" id="NBN77657.1"/>
    </source>
</evidence>
<dbReference type="PROSITE" id="PS50932">
    <property type="entry name" value="HTH_LACI_2"/>
    <property type="match status" value="1"/>
</dbReference>
<dbReference type="InterPro" id="IPR046335">
    <property type="entry name" value="LacI/GalR-like_sensor"/>
</dbReference>
<dbReference type="SUPFAM" id="SSF47413">
    <property type="entry name" value="lambda repressor-like DNA-binding domains"/>
    <property type="match status" value="1"/>
</dbReference>
<keyword evidence="2" id="KW-1185">Reference proteome</keyword>
<proteinExistence type="predicted"/>
<name>A0A7X5J7M6_9HYPH</name>
<dbReference type="Proteomes" id="UP000586722">
    <property type="component" value="Unassembled WGS sequence"/>
</dbReference>
<dbReference type="EMBL" id="JAABLQ010000001">
    <property type="protein sequence ID" value="NBN77657.1"/>
    <property type="molecule type" value="Genomic_DNA"/>
</dbReference>
<accession>A0A7X5J7M6</accession>
<organism evidence="1 2">
    <name type="scientific">Pannonibacter tanglangensis</name>
    <dbReference type="NCBI Taxonomy" id="2750084"/>
    <lineage>
        <taxon>Bacteria</taxon>
        <taxon>Pseudomonadati</taxon>
        <taxon>Pseudomonadota</taxon>
        <taxon>Alphaproteobacteria</taxon>
        <taxon>Hyphomicrobiales</taxon>
        <taxon>Stappiaceae</taxon>
        <taxon>Pannonibacter</taxon>
    </lineage>
</organism>
<dbReference type="InterPro" id="IPR028082">
    <property type="entry name" value="Peripla_BP_I"/>
</dbReference>
<dbReference type="Gene3D" id="3.40.50.2300">
    <property type="match status" value="2"/>
</dbReference>
<keyword evidence="1" id="KW-0238">DNA-binding</keyword>
<dbReference type="Gene3D" id="1.10.260.40">
    <property type="entry name" value="lambda repressor-like DNA-binding domains"/>
    <property type="match status" value="1"/>
</dbReference>
<dbReference type="Pfam" id="PF00356">
    <property type="entry name" value="LacI"/>
    <property type="match status" value="1"/>
</dbReference>
<dbReference type="AlphaFoldDB" id="A0A7X5J7M6"/>
<dbReference type="PANTHER" id="PTHR30146:SF109">
    <property type="entry name" value="HTH-TYPE TRANSCRIPTIONAL REGULATOR GALS"/>
    <property type="match status" value="1"/>
</dbReference>
<dbReference type="CDD" id="cd01392">
    <property type="entry name" value="HTH_LacI"/>
    <property type="match status" value="1"/>
</dbReference>
<evidence type="ECO:0000313" key="2">
    <source>
        <dbReference type="Proteomes" id="UP000586722"/>
    </source>
</evidence>
<dbReference type="InterPro" id="IPR000843">
    <property type="entry name" value="HTH_LacI"/>
</dbReference>
<protein>
    <submittedName>
        <fullName evidence="1">LacI family DNA-binding transcriptional regulator</fullName>
    </submittedName>
</protein>
<dbReference type="RefSeq" id="WP_161675966.1">
    <property type="nucleotide sequence ID" value="NZ_JAABLP010000002.1"/>
</dbReference>
<dbReference type="SUPFAM" id="SSF53822">
    <property type="entry name" value="Periplasmic binding protein-like I"/>
    <property type="match status" value="1"/>
</dbReference>
<dbReference type="Pfam" id="PF13377">
    <property type="entry name" value="Peripla_BP_3"/>
    <property type="match status" value="1"/>
</dbReference>
<dbReference type="SMART" id="SM00354">
    <property type="entry name" value="HTH_LACI"/>
    <property type="match status" value="1"/>
</dbReference>
<dbReference type="PANTHER" id="PTHR30146">
    <property type="entry name" value="LACI-RELATED TRANSCRIPTIONAL REPRESSOR"/>
    <property type="match status" value="1"/>
</dbReference>
<sequence length="345" mass="36943">MSFNDTSSRKITIADVAALAGVSRAIASRALSPEERPVSAEKKARVLAAAEQLGFKPNLIARSLKSRTLNLVAVVVNHIHDFSDLVLFDRLIAAIQDTGKQVVLLRVGSLDRVEEFLRNGVAWHVDAALVFSDFADAATVRTMFRNDRVVMLNGMRDANAPSIVADEATPIAAAVAHARARGKTRAVLVTGRQTSPVEQARIAAYRAALAAQGLALLAEHVGDYSYESGRSLSAAVLREGPEAAIFATADAMAMGVIDAGRADIARKPGDWAFYGFDALPLARSEAYPISSIGYDLEAYIARVIEHLRQPELFERPAGVITIPGSFMPHPSCGGPAAFERWPAEG</sequence>